<accession>A0ABQ5V4R2</accession>
<evidence type="ECO:0000313" key="1">
    <source>
        <dbReference type="EMBL" id="GLQ22526.1"/>
    </source>
</evidence>
<reference evidence="1" key="1">
    <citation type="journal article" date="2014" name="Int. J. Syst. Evol. Microbiol.">
        <title>Complete genome of a new Firmicutes species belonging to the dominant human colonic microbiota ('Ruminococcus bicirculans') reveals two chromosomes and a selective capacity to utilize plant glucans.</title>
        <authorList>
            <consortium name="NISC Comparative Sequencing Program"/>
            <person name="Wegmann U."/>
            <person name="Louis P."/>
            <person name="Goesmann A."/>
            <person name="Henrissat B."/>
            <person name="Duncan S.H."/>
            <person name="Flint H.J."/>
        </authorList>
    </citation>
    <scope>NUCLEOTIDE SEQUENCE</scope>
    <source>
        <strain evidence="1">NBRC 108219</strain>
    </source>
</reference>
<keyword evidence="2" id="KW-1185">Reference proteome</keyword>
<protein>
    <submittedName>
        <fullName evidence="1">Uncharacterized protein</fullName>
    </submittedName>
</protein>
<dbReference type="Proteomes" id="UP001161391">
    <property type="component" value="Unassembled WGS sequence"/>
</dbReference>
<comment type="caution">
    <text evidence="1">The sequence shown here is derived from an EMBL/GenBank/DDBJ whole genome shotgun (WGS) entry which is preliminary data.</text>
</comment>
<evidence type="ECO:0000313" key="2">
    <source>
        <dbReference type="Proteomes" id="UP001161391"/>
    </source>
</evidence>
<dbReference type="EMBL" id="BSNK01000001">
    <property type="protein sequence ID" value="GLQ22526.1"/>
    <property type="molecule type" value="Genomic_DNA"/>
</dbReference>
<sequence>MGVLCPISRWLPPCHLGAPPAHSQQTYSANLNVYNAAGQLALVDKAHLCKMTLYVRGAGMSLARIEVDPVALTYTRTYLHPDQLGSATAGTSQSGAVLWREQYAPYGDKLTAPAANDDLGSFTGHYYQINPRLFAYFMSLSQLV</sequence>
<gene>
    <name evidence="1" type="ORF">GCM10007853_04000</name>
</gene>
<proteinExistence type="predicted"/>
<name>A0ABQ5V4R2_9PROT</name>
<reference evidence="1" key="2">
    <citation type="submission" date="2023-01" db="EMBL/GenBank/DDBJ databases">
        <title>Draft genome sequence of Algimonas ampicilliniresistens strain NBRC 108219.</title>
        <authorList>
            <person name="Sun Q."/>
            <person name="Mori K."/>
        </authorList>
    </citation>
    <scope>NUCLEOTIDE SEQUENCE</scope>
    <source>
        <strain evidence="1">NBRC 108219</strain>
    </source>
</reference>
<dbReference type="Gene3D" id="2.180.10.10">
    <property type="entry name" value="RHS repeat-associated core"/>
    <property type="match status" value="1"/>
</dbReference>
<organism evidence="1 2">
    <name type="scientific">Algimonas ampicilliniresistens</name>
    <dbReference type="NCBI Taxonomy" id="1298735"/>
    <lineage>
        <taxon>Bacteria</taxon>
        <taxon>Pseudomonadati</taxon>
        <taxon>Pseudomonadota</taxon>
        <taxon>Alphaproteobacteria</taxon>
        <taxon>Maricaulales</taxon>
        <taxon>Robiginitomaculaceae</taxon>
        <taxon>Algimonas</taxon>
    </lineage>
</organism>